<dbReference type="EMBL" id="JAAIUW010000007">
    <property type="protein sequence ID" value="KAF7823669.1"/>
    <property type="molecule type" value="Genomic_DNA"/>
</dbReference>
<organism evidence="2 3">
    <name type="scientific">Senna tora</name>
    <dbReference type="NCBI Taxonomy" id="362788"/>
    <lineage>
        <taxon>Eukaryota</taxon>
        <taxon>Viridiplantae</taxon>
        <taxon>Streptophyta</taxon>
        <taxon>Embryophyta</taxon>
        <taxon>Tracheophyta</taxon>
        <taxon>Spermatophyta</taxon>
        <taxon>Magnoliopsida</taxon>
        <taxon>eudicotyledons</taxon>
        <taxon>Gunneridae</taxon>
        <taxon>Pentapetalae</taxon>
        <taxon>rosids</taxon>
        <taxon>fabids</taxon>
        <taxon>Fabales</taxon>
        <taxon>Fabaceae</taxon>
        <taxon>Caesalpinioideae</taxon>
        <taxon>Cassia clade</taxon>
        <taxon>Senna</taxon>
    </lineage>
</organism>
<protein>
    <recommendedName>
        <fullName evidence="4">Secreted protein</fullName>
    </recommendedName>
</protein>
<feature type="chain" id="PRO_5033003870" description="Secreted protein" evidence="1">
    <location>
        <begin position="22"/>
        <end position="117"/>
    </location>
</feature>
<evidence type="ECO:0008006" key="4">
    <source>
        <dbReference type="Google" id="ProtNLM"/>
    </source>
</evidence>
<dbReference type="AlphaFoldDB" id="A0A834WNQ1"/>
<evidence type="ECO:0000256" key="1">
    <source>
        <dbReference type="SAM" id="SignalP"/>
    </source>
</evidence>
<accession>A0A834WNQ1</accession>
<feature type="signal peptide" evidence="1">
    <location>
        <begin position="1"/>
        <end position="21"/>
    </location>
</feature>
<gene>
    <name evidence="2" type="ORF">G2W53_021813</name>
</gene>
<evidence type="ECO:0000313" key="2">
    <source>
        <dbReference type="EMBL" id="KAF7823669.1"/>
    </source>
</evidence>
<dbReference type="Proteomes" id="UP000634136">
    <property type="component" value="Unassembled WGS sequence"/>
</dbReference>
<reference evidence="2" key="1">
    <citation type="submission" date="2020-09" db="EMBL/GenBank/DDBJ databases">
        <title>Genome-Enabled Discovery of Anthraquinone Biosynthesis in Senna tora.</title>
        <authorList>
            <person name="Kang S.-H."/>
            <person name="Pandey R.P."/>
            <person name="Lee C.-M."/>
            <person name="Sim J.-S."/>
            <person name="Jeong J.-T."/>
            <person name="Choi B.-S."/>
            <person name="Jung M."/>
            <person name="Ginzburg D."/>
            <person name="Zhao K."/>
            <person name="Won S.Y."/>
            <person name="Oh T.-J."/>
            <person name="Yu Y."/>
            <person name="Kim N.-H."/>
            <person name="Lee O.R."/>
            <person name="Lee T.-H."/>
            <person name="Bashyal P."/>
            <person name="Kim T.-S."/>
            <person name="Lee W.-H."/>
            <person name="Kawkins C."/>
            <person name="Kim C.-K."/>
            <person name="Kim J.S."/>
            <person name="Ahn B.O."/>
            <person name="Rhee S.Y."/>
            <person name="Sohng J.K."/>
        </authorList>
    </citation>
    <scope>NUCLEOTIDE SEQUENCE</scope>
    <source>
        <tissue evidence="2">Leaf</tissue>
    </source>
</reference>
<proteinExistence type="predicted"/>
<sequence>MQVTMNDLALVTLFLWLLLLSVDDTCVKKKTDPKGEVRYFDLFLPLQKNAKEGKLLFLPFNERLTKTDPQLGAVGASRHFASTRGSLSLWLTGCLKDARFVAKQRTAPSRGSFLEIH</sequence>
<keyword evidence="3" id="KW-1185">Reference proteome</keyword>
<name>A0A834WNQ1_9FABA</name>
<comment type="caution">
    <text evidence="2">The sequence shown here is derived from an EMBL/GenBank/DDBJ whole genome shotgun (WGS) entry which is preliminary data.</text>
</comment>
<keyword evidence="1" id="KW-0732">Signal</keyword>
<evidence type="ECO:0000313" key="3">
    <source>
        <dbReference type="Proteomes" id="UP000634136"/>
    </source>
</evidence>